<dbReference type="SUPFAM" id="SSF109604">
    <property type="entry name" value="HD-domain/PDEase-like"/>
    <property type="match status" value="1"/>
</dbReference>
<feature type="domain" description="HD-GYP" evidence="1">
    <location>
        <begin position="119"/>
        <end position="318"/>
    </location>
</feature>
<dbReference type="EMBL" id="LAQJ01000282">
    <property type="protein sequence ID" value="KKO18297.1"/>
    <property type="molecule type" value="Genomic_DNA"/>
</dbReference>
<dbReference type="Gene3D" id="1.10.3210.10">
    <property type="entry name" value="Hypothetical protein af1432"/>
    <property type="match status" value="1"/>
</dbReference>
<comment type="caution">
    <text evidence="2">The sequence shown here is derived from an EMBL/GenBank/DDBJ whole genome shotgun (WGS) entry which is preliminary data.</text>
</comment>
<dbReference type="Pfam" id="PF13487">
    <property type="entry name" value="HD_5"/>
    <property type="match status" value="1"/>
</dbReference>
<dbReference type="Proteomes" id="UP000034954">
    <property type="component" value="Unassembled WGS sequence"/>
</dbReference>
<name>A0A0M2UR07_9BACT</name>
<dbReference type="InterPro" id="IPR037522">
    <property type="entry name" value="HD_GYP_dom"/>
</dbReference>
<dbReference type="CDD" id="cd00077">
    <property type="entry name" value="HDc"/>
    <property type="match status" value="1"/>
</dbReference>
<proteinExistence type="predicted"/>
<evidence type="ECO:0000313" key="2">
    <source>
        <dbReference type="EMBL" id="KKO18297.1"/>
    </source>
</evidence>
<evidence type="ECO:0000313" key="3">
    <source>
        <dbReference type="Proteomes" id="UP000034954"/>
    </source>
</evidence>
<gene>
    <name evidence="2" type="ORF">BROFUL_03024</name>
</gene>
<dbReference type="InterPro" id="IPR003607">
    <property type="entry name" value="HD/PDEase_dom"/>
</dbReference>
<keyword evidence="3" id="KW-1185">Reference proteome</keyword>
<dbReference type="PANTHER" id="PTHR43155">
    <property type="entry name" value="CYCLIC DI-GMP PHOSPHODIESTERASE PA4108-RELATED"/>
    <property type="match status" value="1"/>
</dbReference>
<dbReference type="AlphaFoldDB" id="A0A0M2UR07"/>
<dbReference type="PROSITE" id="PS51832">
    <property type="entry name" value="HD_GYP"/>
    <property type="match status" value="1"/>
</dbReference>
<sequence>MNGSDVYIPVSLNTILINTNVGCDLYLKHYENKEIHYILYCEGTKVFSQEKVSGLKKNKIESLYIHERDQKIYLKYLEPCLKKIIDDDINKAEKARIVYDVAKNIMEDIFRDPRSGVPVGRVKDWVSNATAMIIRDQNASVLMNILSFDYYTYTHSVNVAVLGLLFMKYIDVELDEMNAVGIGLMLHDIGKTNVASDIINKKGALTDEEFEKVKMHVEFGGQRLSHADGIEEVSFLPVMQHHEKINGKGYPKGLEGNAIHRYGKIAAIIDVYDALTTKRPYCDARKPFTALKIMKDEMDGSFDKELFTEFILFLNQAR</sequence>
<protein>
    <recommendedName>
        <fullName evidence="1">HD-GYP domain-containing protein</fullName>
    </recommendedName>
</protein>
<dbReference type="PANTHER" id="PTHR43155:SF2">
    <property type="entry name" value="CYCLIC DI-GMP PHOSPHODIESTERASE PA4108"/>
    <property type="match status" value="1"/>
</dbReference>
<reference evidence="2 3" key="1">
    <citation type="journal article" date="2013" name="BMC Microbiol.">
        <title>Identification of the type II cytochrome c maturation pathway in anammox bacteria by comparative genomics.</title>
        <authorList>
            <person name="Ferousi C."/>
            <person name="Speth D.R."/>
            <person name="Reimann J."/>
            <person name="Op den Camp H.J."/>
            <person name="Allen J.W."/>
            <person name="Keltjens J.T."/>
            <person name="Jetten M.S."/>
        </authorList>
    </citation>
    <scope>NUCLEOTIDE SEQUENCE [LARGE SCALE GENOMIC DNA]</scope>
    <source>
        <strain evidence="2">RU1</strain>
    </source>
</reference>
<accession>A0A0M2UR07</accession>
<organism evidence="2 3">
    <name type="scientific">Candidatus Brocadia fulgida</name>
    <dbReference type="NCBI Taxonomy" id="380242"/>
    <lineage>
        <taxon>Bacteria</taxon>
        <taxon>Pseudomonadati</taxon>
        <taxon>Planctomycetota</taxon>
        <taxon>Candidatus Brocadiia</taxon>
        <taxon>Candidatus Brocadiales</taxon>
        <taxon>Candidatus Brocadiaceae</taxon>
        <taxon>Candidatus Brocadia</taxon>
    </lineage>
</organism>
<evidence type="ECO:0000259" key="1">
    <source>
        <dbReference type="PROSITE" id="PS51832"/>
    </source>
</evidence>
<dbReference type="SMART" id="SM00471">
    <property type="entry name" value="HDc"/>
    <property type="match status" value="1"/>
</dbReference>